<dbReference type="AlphaFoldDB" id="A0A5B7DGN6"/>
<evidence type="ECO:0000313" key="2">
    <source>
        <dbReference type="Proteomes" id="UP000324222"/>
    </source>
</evidence>
<protein>
    <submittedName>
        <fullName evidence="1">Uncharacterized protein</fullName>
    </submittedName>
</protein>
<dbReference type="EMBL" id="VSRR010000894">
    <property type="protein sequence ID" value="MPC20632.1"/>
    <property type="molecule type" value="Genomic_DNA"/>
</dbReference>
<evidence type="ECO:0000313" key="1">
    <source>
        <dbReference type="EMBL" id="MPC20632.1"/>
    </source>
</evidence>
<sequence length="146" mass="16287">MKELHALEVFLSRAATRLSWPFVLDKTNYLSPHIITPNTRTKLTKKAQGSNDSTIVRAFQTGSTHQACLVLRCCRAAASPITLHPHAAHPPTSCPEEKECHSVSIPLDLTLPLLVRVCCLQSLPHLWREWRGWPYLAHCSPLSSSS</sequence>
<name>A0A5B7DGN6_PORTR</name>
<organism evidence="1 2">
    <name type="scientific">Portunus trituberculatus</name>
    <name type="common">Swimming crab</name>
    <name type="synonym">Neptunus trituberculatus</name>
    <dbReference type="NCBI Taxonomy" id="210409"/>
    <lineage>
        <taxon>Eukaryota</taxon>
        <taxon>Metazoa</taxon>
        <taxon>Ecdysozoa</taxon>
        <taxon>Arthropoda</taxon>
        <taxon>Crustacea</taxon>
        <taxon>Multicrustacea</taxon>
        <taxon>Malacostraca</taxon>
        <taxon>Eumalacostraca</taxon>
        <taxon>Eucarida</taxon>
        <taxon>Decapoda</taxon>
        <taxon>Pleocyemata</taxon>
        <taxon>Brachyura</taxon>
        <taxon>Eubrachyura</taxon>
        <taxon>Portunoidea</taxon>
        <taxon>Portunidae</taxon>
        <taxon>Portuninae</taxon>
        <taxon>Portunus</taxon>
    </lineage>
</organism>
<reference evidence="1 2" key="1">
    <citation type="submission" date="2019-05" db="EMBL/GenBank/DDBJ databases">
        <title>Another draft genome of Portunus trituberculatus and its Hox gene families provides insights of decapod evolution.</title>
        <authorList>
            <person name="Jeong J.-H."/>
            <person name="Song I."/>
            <person name="Kim S."/>
            <person name="Choi T."/>
            <person name="Kim D."/>
            <person name="Ryu S."/>
            <person name="Kim W."/>
        </authorList>
    </citation>
    <scope>NUCLEOTIDE SEQUENCE [LARGE SCALE GENOMIC DNA]</scope>
    <source>
        <tissue evidence="1">Muscle</tissue>
    </source>
</reference>
<proteinExistence type="predicted"/>
<dbReference type="Proteomes" id="UP000324222">
    <property type="component" value="Unassembled WGS sequence"/>
</dbReference>
<gene>
    <name evidence="1" type="ORF">E2C01_013585</name>
</gene>
<comment type="caution">
    <text evidence="1">The sequence shown here is derived from an EMBL/GenBank/DDBJ whole genome shotgun (WGS) entry which is preliminary data.</text>
</comment>
<accession>A0A5B7DGN6</accession>
<keyword evidence="2" id="KW-1185">Reference proteome</keyword>